<evidence type="ECO:0000259" key="2">
    <source>
        <dbReference type="Pfam" id="PF07859"/>
    </source>
</evidence>
<keyword evidence="1" id="KW-0378">Hydrolase</keyword>
<dbReference type="GO" id="GO:0016787">
    <property type="term" value="F:hydrolase activity"/>
    <property type="evidence" value="ECO:0007669"/>
    <property type="project" value="UniProtKB-KW"/>
</dbReference>
<protein>
    <recommendedName>
        <fullName evidence="2">Alpha/beta hydrolase fold-3 domain-containing protein</fullName>
    </recommendedName>
</protein>
<accession>A0AAV9WH83</accession>
<gene>
    <name evidence="3" type="ORF">TWF481_003653</name>
</gene>
<dbReference type="EMBL" id="JAVHJL010000002">
    <property type="protein sequence ID" value="KAK6508886.1"/>
    <property type="molecule type" value="Genomic_DNA"/>
</dbReference>
<comment type="caution">
    <text evidence="3">The sequence shown here is derived from an EMBL/GenBank/DDBJ whole genome shotgun (WGS) entry which is preliminary data.</text>
</comment>
<keyword evidence="4" id="KW-1185">Reference proteome</keyword>
<dbReference type="AlphaFoldDB" id="A0AAV9WH83"/>
<dbReference type="Proteomes" id="UP001370758">
    <property type="component" value="Unassembled WGS sequence"/>
</dbReference>
<dbReference type="PANTHER" id="PTHR48081:SF11">
    <property type="entry name" value="ALPHA_BETA HYDROLASE FOLD-3 DOMAIN-CONTAINING PROTEIN-RELATED"/>
    <property type="match status" value="1"/>
</dbReference>
<feature type="domain" description="Alpha/beta hydrolase fold-3" evidence="2">
    <location>
        <begin position="70"/>
        <end position="293"/>
    </location>
</feature>
<dbReference type="Gene3D" id="3.40.50.1820">
    <property type="entry name" value="alpha/beta hydrolase"/>
    <property type="match status" value="1"/>
</dbReference>
<evidence type="ECO:0000256" key="1">
    <source>
        <dbReference type="ARBA" id="ARBA00022801"/>
    </source>
</evidence>
<name>A0AAV9WH83_9PEZI</name>
<evidence type="ECO:0000313" key="4">
    <source>
        <dbReference type="Proteomes" id="UP001370758"/>
    </source>
</evidence>
<dbReference type="Pfam" id="PF07859">
    <property type="entry name" value="Abhydrolase_3"/>
    <property type="match status" value="1"/>
</dbReference>
<dbReference type="PANTHER" id="PTHR48081">
    <property type="entry name" value="AB HYDROLASE SUPERFAMILY PROTEIN C4A8.06C"/>
    <property type="match status" value="1"/>
</dbReference>
<dbReference type="InterPro" id="IPR013094">
    <property type="entry name" value="AB_hydrolase_3"/>
</dbReference>
<dbReference type="InterPro" id="IPR050300">
    <property type="entry name" value="GDXG_lipolytic_enzyme"/>
</dbReference>
<dbReference type="InterPro" id="IPR029058">
    <property type="entry name" value="AB_hydrolase_fold"/>
</dbReference>
<organism evidence="3 4">
    <name type="scientific">Arthrobotrys musiformis</name>
    <dbReference type="NCBI Taxonomy" id="47236"/>
    <lineage>
        <taxon>Eukaryota</taxon>
        <taxon>Fungi</taxon>
        <taxon>Dikarya</taxon>
        <taxon>Ascomycota</taxon>
        <taxon>Pezizomycotina</taxon>
        <taxon>Orbiliomycetes</taxon>
        <taxon>Orbiliales</taxon>
        <taxon>Orbiliaceae</taxon>
        <taxon>Arthrobotrys</taxon>
    </lineage>
</organism>
<evidence type="ECO:0000313" key="3">
    <source>
        <dbReference type="EMBL" id="KAK6508886.1"/>
    </source>
</evidence>
<reference evidence="3 4" key="1">
    <citation type="submission" date="2023-08" db="EMBL/GenBank/DDBJ databases">
        <authorList>
            <person name="Palmer J.M."/>
        </authorList>
    </citation>
    <scope>NUCLEOTIDE SEQUENCE [LARGE SCALE GENOMIC DNA]</scope>
    <source>
        <strain evidence="3 4">TWF481</strain>
    </source>
</reference>
<proteinExistence type="predicted"/>
<sequence>MYSAIASVRLPLSVFTVDTTGRKVLESRRYSPYRDNIYARVKRPDSAGYWVSCGSIQEKCQPKDCDFVILIIHGGGYVSGHPVILLPGYLRMSEIFSEHGLKVGLFAIEYTYAPTCAFPTQAHQAQASYEYLIRDCGIDPAKIVVMGESAGGHLAVSLMVLLAKTRQTVIGAPRLCLPPACLILISPWVDMAQQPEPKSENDTDFLNQRLLNEWSRLVFPDEDSETTRTYRNLSQGPPNDLGFSWKQILPETCWISAGGDELFLPGIQSFVEHAQGAGVSVGFEVAPGEGHSWSAVEVMFKPGRLLSLPIESDLEKGVKILPGISLVASKIVERMATTTKTGAVSEV</sequence>
<dbReference type="SUPFAM" id="SSF53474">
    <property type="entry name" value="alpha/beta-Hydrolases"/>
    <property type="match status" value="1"/>
</dbReference>